<dbReference type="Proteomes" id="UP000323876">
    <property type="component" value="Unassembled WGS sequence"/>
</dbReference>
<organism evidence="3 4">
    <name type="scientific">Nocardia colli</name>
    <dbReference type="NCBI Taxonomy" id="2545717"/>
    <lineage>
        <taxon>Bacteria</taxon>
        <taxon>Bacillati</taxon>
        <taxon>Actinomycetota</taxon>
        <taxon>Actinomycetes</taxon>
        <taxon>Mycobacteriales</taxon>
        <taxon>Nocardiaceae</taxon>
        <taxon>Nocardia</taxon>
    </lineage>
</organism>
<evidence type="ECO:0000259" key="2">
    <source>
        <dbReference type="Pfam" id="PF14534"/>
    </source>
</evidence>
<dbReference type="InterPro" id="IPR011944">
    <property type="entry name" value="Steroid_delta5-4_isomerase"/>
</dbReference>
<keyword evidence="1" id="KW-1133">Transmembrane helix</keyword>
<reference evidence="3 4" key="1">
    <citation type="submission" date="2019-09" db="EMBL/GenBank/DDBJ databases">
        <authorList>
            <person name="Wang X."/>
        </authorList>
    </citation>
    <scope>NUCLEOTIDE SEQUENCE [LARGE SCALE GENOMIC DNA]</scope>
    <source>
        <strain evidence="3 4">CICC 11023</strain>
    </source>
</reference>
<keyword evidence="1" id="KW-0812">Transmembrane</keyword>
<dbReference type="EMBL" id="VXLC01000001">
    <property type="protein sequence ID" value="KAA8890809.1"/>
    <property type="molecule type" value="Genomic_DNA"/>
</dbReference>
<dbReference type="Gene3D" id="3.10.450.50">
    <property type="match status" value="1"/>
</dbReference>
<feature type="domain" description="DUF4440" evidence="2">
    <location>
        <begin position="74"/>
        <end position="184"/>
    </location>
</feature>
<name>A0A5N0EPL2_9NOCA</name>
<dbReference type="InterPro" id="IPR032710">
    <property type="entry name" value="NTF2-like_dom_sf"/>
</dbReference>
<dbReference type="AlphaFoldDB" id="A0A5N0EPL2"/>
<evidence type="ECO:0000313" key="4">
    <source>
        <dbReference type="Proteomes" id="UP000323876"/>
    </source>
</evidence>
<protein>
    <submittedName>
        <fullName evidence="3">SgcJ/EcaC family oxidoreductase</fullName>
    </submittedName>
</protein>
<dbReference type="NCBIfam" id="TIGR02246">
    <property type="entry name" value="SgcJ/EcaC family oxidoreductase"/>
    <property type="match status" value="1"/>
</dbReference>
<proteinExistence type="predicted"/>
<keyword evidence="4" id="KW-1185">Reference proteome</keyword>
<dbReference type="RefSeq" id="WP_150400715.1">
    <property type="nucleotide sequence ID" value="NZ_VXLC01000001.1"/>
</dbReference>
<comment type="caution">
    <text evidence="3">The sequence shown here is derived from an EMBL/GenBank/DDBJ whole genome shotgun (WGS) entry which is preliminary data.</text>
</comment>
<dbReference type="SUPFAM" id="SSF54427">
    <property type="entry name" value="NTF2-like"/>
    <property type="match status" value="1"/>
</dbReference>
<evidence type="ECO:0000256" key="1">
    <source>
        <dbReference type="SAM" id="Phobius"/>
    </source>
</evidence>
<evidence type="ECO:0000313" key="3">
    <source>
        <dbReference type="EMBL" id="KAA8890809.1"/>
    </source>
</evidence>
<gene>
    <name evidence="3" type="ORF">F3087_06140</name>
</gene>
<dbReference type="InterPro" id="IPR027843">
    <property type="entry name" value="DUF4440"/>
</dbReference>
<dbReference type="Pfam" id="PF14534">
    <property type="entry name" value="DUF4440"/>
    <property type="match status" value="1"/>
</dbReference>
<keyword evidence="1" id="KW-0472">Membrane</keyword>
<dbReference type="OrthoDB" id="2887901at2"/>
<feature type="transmembrane region" description="Helical" evidence="1">
    <location>
        <begin position="21"/>
        <end position="41"/>
    </location>
</feature>
<sequence length="213" mass="23429">MNTKDIQINAPKTKRRRTVTRVLAASVITLGVAAGGGYLWLDNTADVHNLGTTECETVTPSGPAATPQSLHEVCALLDELTAAWGRGDADAYGNLFAENATYTSYVGTHYQGRADLTEGHRALFGGFLKGTELADSFLDIRFYGADTAVVNSRGDTYKGDRKRPEDLSKTQTYTLVRQAGRWEIASFHNTKRQNVMERISFLIAPDTRPARER</sequence>
<accession>A0A5N0EPL2</accession>